<evidence type="ECO:0000256" key="5">
    <source>
        <dbReference type="ARBA" id="ARBA00022968"/>
    </source>
</evidence>
<accession>H2YI39</accession>
<evidence type="ECO:0000259" key="9">
    <source>
        <dbReference type="Pfam" id="PF12260"/>
    </source>
</evidence>
<evidence type="ECO:0000256" key="8">
    <source>
        <dbReference type="ARBA" id="ARBA00023157"/>
    </source>
</evidence>
<evidence type="ECO:0000259" key="10">
    <source>
        <dbReference type="Pfam" id="PF14875"/>
    </source>
</evidence>
<evidence type="ECO:0000256" key="2">
    <source>
        <dbReference type="ARBA" id="ARBA00006338"/>
    </source>
</evidence>
<keyword evidence="3" id="KW-0812">Transmembrane</keyword>
<comment type="subcellular location">
    <subcellularLocation>
        <location evidence="1">Endoplasmic reticulum membrane</location>
        <topology evidence="1">Single-pass type II membrane protein</topology>
    </subcellularLocation>
</comment>
<keyword evidence="8" id="KW-1015">Disulfide bond</keyword>
<dbReference type="Proteomes" id="UP000007875">
    <property type="component" value="Unassembled WGS sequence"/>
</dbReference>
<evidence type="ECO:0000256" key="6">
    <source>
        <dbReference type="ARBA" id="ARBA00022989"/>
    </source>
</evidence>
<keyword evidence="5" id="KW-0735">Signal-anchor</keyword>
<comment type="similarity">
    <text evidence="2">Belongs to the DIPK family.</text>
</comment>
<reference evidence="11" key="2">
    <citation type="submission" date="2025-08" db="UniProtKB">
        <authorList>
            <consortium name="Ensembl"/>
        </authorList>
    </citation>
    <scope>IDENTIFICATION</scope>
</reference>
<keyword evidence="6" id="KW-1133">Transmembrane helix</keyword>
<dbReference type="Ensembl" id="ENSCSAVT00000005059.1">
    <property type="protein sequence ID" value="ENSCSAVP00000004988.1"/>
    <property type="gene ID" value="ENSCSAVG00000002973.1"/>
</dbReference>
<evidence type="ECO:0000256" key="7">
    <source>
        <dbReference type="ARBA" id="ARBA00023136"/>
    </source>
</evidence>
<evidence type="ECO:0000256" key="1">
    <source>
        <dbReference type="ARBA" id="ARBA00004648"/>
    </source>
</evidence>
<keyword evidence="4" id="KW-0256">Endoplasmic reticulum</keyword>
<evidence type="ECO:0000313" key="11">
    <source>
        <dbReference type="Ensembl" id="ENSCSAVP00000004988.1"/>
    </source>
</evidence>
<proteinExistence type="inferred from homology"/>
<dbReference type="Pfam" id="PF12260">
    <property type="entry name" value="PIP49_C"/>
    <property type="match status" value="1"/>
</dbReference>
<protein>
    <recommendedName>
        <fullName evidence="13">FAM69 protein-kinase domain-containing protein</fullName>
    </recommendedName>
</protein>
<dbReference type="InterPro" id="IPR022049">
    <property type="entry name" value="FAM69_kinase_dom"/>
</dbReference>
<dbReference type="Pfam" id="PF14875">
    <property type="entry name" value="PIP49_N"/>
    <property type="match status" value="1"/>
</dbReference>
<evidence type="ECO:0000313" key="12">
    <source>
        <dbReference type="Proteomes" id="UP000007875"/>
    </source>
</evidence>
<dbReference type="AlphaFoldDB" id="H2YI39"/>
<dbReference type="InParanoid" id="H2YI39"/>
<evidence type="ECO:0000256" key="4">
    <source>
        <dbReference type="ARBA" id="ARBA00022824"/>
    </source>
</evidence>
<reference evidence="12" key="1">
    <citation type="submission" date="2003-08" db="EMBL/GenBank/DDBJ databases">
        <authorList>
            <person name="Birren B."/>
            <person name="Nusbaum C."/>
            <person name="Abebe A."/>
            <person name="Abouelleil A."/>
            <person name="Adekoya E."/>
            <person name="Ait-zahra M."/>
            <person name="Allen N."/>
            <person name="Allen T."/>
            <person name="An P."/>
            <person name="Anderson M."/>
            <person name="Anderson S."/>
            <person name="Arachchi H."/>
            <person name="Armbruster J."/>
            <person name="Bachantsang P."/>
            <person name="Baldwin J."/>
            <person name="Barry A."/>
            <person name="Bayul T."/>
            <person name="Blitshsteyn B."/>
            <person name="Bloom T."/>
            <person name="Blye J."/>
            <person name="Boguslavskiy L."/>
            <person name="Borowsky M."/>
            <person name="Boukhgalter B."/>
            <person name="Brunache A."/>
            <person name="Butler J."/>
            <person name="Calixte N."/>
            <person name="Calvo S."/>
            <person name="Camarata J."/>
            <person name="Campo K."/>
            <person name="Chang J."/>
            <person name="Cheshatsang Y."/>
            <person name="Citroen M."/>
            <person name="Collymore A."/>
            <person name="Considine T."/>
            <person name="Cook A."/>
            <person name="Cooke P."/>
            <person name="Corum B."/>
            <person name="Cuomo C."/>
            <person name="David R."/>
            <person name="Dawoe T."/>
            <person name="Degray S."/>
            <person name="Dodge S."/>
            <person name="Dooley K."/>
            <person name="Dorje P."/>
            <person name="Dorjee K."/>
            <person name="Dorris L."/>
            <person name="Duffey N."/>
            <person name="Dupes A."/>
            <person name="Elkins T."/>
            <person name="Engels R."/>
            <person name="Erickson J."/>
            <person name="Farina A."/>
            <person name="Faro S."/>
            <person name="Ferreira P."/>
            <person name="Fischer H."/>
            <person name="Fitzgerald M."/>
            <person name="Foley K."/>
            <person name="Gage D."/>
            <person name="Galagan J."/>
            <person name="Gearin G."/>
            <person name="Gnerre S."/>
            <person name="Gnirke A."/>
            <person name="Goyette A."/>
            <person name="Graham J."/>
            <person name="Grandbois E."/>
            <person name="Gyaltsen K."/>
            <person name="Hafez N."/>
            <person name="Hagopian D."/>
            <person name="Hagos B."/>
            <person name="Hall J."/>
            <person name="Hatcher B."/>
            <person name="Heller A."/>
            <person name="Higgins H."/>
            <person name="Honan T."/>
            <person name="Horn A."/>
            <person name="Houde N."/>
            <person name="Hughes L."/>
            <person name="Hulme W."/>
            <person name="Husby E."/>
            <person name="Iliev I."/>
            <person name="Jaffe D."/>
            <person name="Jones C."/>
            <person name="Kamal M."/>
            <person name="Kamat A."/>
            <person name="Kamvysselis M."/>
            <person name="Karlsson E."/>
            <person name="Kells C."/>
            <person name="Kieu A."/>
            <person name="Kisner P."/>
            <person name="Kodira C."/>
            <person name="Kulbokas E."/>
            <person name="Labutti K."/>
            <person name="Lama D."/>
            <person name="Landers T."/>
            <person name="Leger J."/>
            <person name="Levine S."/>
            <person name="Lewis D."/>
            <person name="Lewis T."/>
            <person name="Lindblad-toh K."/>
            <person name="Liu X."/>
            <person name="Lokyitsang T."/>
            <person name="Lokyitsang Y."/>
            <person name="Lucien O."/>
            <person name="Lui A."/>
            <person name="Ma L.J."/>
            <person name="Mabbitt R."/>
            <person name="Macdonald J."/>
            <person name="Maclean C."/>
            <person name="Major J."/>
            <person name="Manning J."/>
            <person name="Marabella R."/>
            <person name="Maru K."/>
            <person name="Matthews C."/>
            <person name="Mauceli E."/>
            <person name="Mccarthy M."/>
            <person name="Mcdonough S."/>
            <person name="Mcghee T."/>
            <person name="Meldrim J."/>
            <person name="Meneus L."/>
            <person name="Mesirov J."/>
            <person name="Mihalev A."/>
            <person name="Mihova T."/>
            <person name="Mikkelsen T."/>
            <person name="Mlenga V."/>
            <person name="Moru K."/>
            <person name="Mozes J."/>
            <person name="Mulrain L."/>
            <person name="Munson G."/>
            <person name="Naylor J."/>
            <person name="Newes C."/>
            <person name="Nguyen C."/>
            <person name="Nguyen N."/>
            <person name="Nguyen T."/>
            <person name="Nicol R."/>
            <person name="Nielsen C."/>
            <person name="Nizzari M."/>
            <person name="Norbu C."/>
            <person name="Norbu N."/>
            <person name="O'donnell P."/>
            <person name="Okoawo O."/>
            <person name="O'leary S."/>
            <person name="Omotosho B."/>
            <person name="O'neill K."/>
            <person name="Osman S."/>
            <person name="Parker S."/>
            <person name="Perrin D."/>
            <person name="Phunkhang P."/>
            <person name="Piqani B."/>
            <person name="Purcell S."/>
            <person name="Rachupka T."/>
            <person name="Ramasamy U."/>
            <person name="Rameau R."/>
            <person name="Ray V."/>
            <person name="Raymond C."/>
            <person name="Retta R."/>
            <person name="Richardson S."/>
            <person name="Rise C."/>
            <person name="Rodriguez J."/>
            <person name="Rogers J."/>
            <person name="Rogov P."/>
            <person name="Rutman M."/>
            <person name="Schupbach R."/>
            <person name="Seaman C."/>
            <person name="Settipalli S."/>
            <person name="Sharpe T."/>
            <person name="Sheridan J."/>
            <person name="Sherpa N."/>
            <person name="Shi J."/>
            <person name="Smirnov S."/>
            <person name="Smith C."/>
            <person name="Sougnez C."/>
            <person name="Spencer B."/>
            <person name="Stalker J."/>
            <person name="Stange-thomann N."/>
            <person name="Stavropoulos S."/>
            <person name="Stetson K."/>
            <person name="Stone C."/>
            <person name="Stone S."/>
            <person name="Stubbs M."/>
            <person name="Talamas J."/>
            <person name="Tchuinga P."/>
            <person name="Tenzing P."/>
            <person name="Tesfaye S."/>
            <person name="Theodore J."/>
            <person name="Thoulutsang Y."/>
            <person name="Topham K."/>
            <person name="Towey S."/>
            <person name="Tsamla T."/>
            <person name="Tsomo N."/>
            <person name="Vallee D."/>
            <person name="Vassiliev H."/>
            <person name="Venkataraman V."/>
            <person name="Vinson J."/>
            <person name="Vo A."/>
            <person name="Wade C."/>
            <person name="Wang S."/>
            <person name="Wangchuk T."/>
            <person name="Wangdi T."/>
            <person name="Whittaker C."/>
            <person name="Wilkinson J."/>
            <person name="Wu Y."/>
            <person name="Wyman D."/>
            <person name="Yadav S."/>
            <person name="Yang S."/>
            <person name="Yang X."/>
            <person name="Yeager S."/>
            <person name="Yee E."/>
            <person name="Young G."/>
            <person name="Zainoun J."/>
            <person name="Zembeck L."/>
            <person name="Zimmer A."/>
            <person name="Zody M."/>
            <person name="Lander E."/>
        </authorList>
    </citation>
    <scope>NUCLEOTIDE SEQUENCE [LARGE SCALE GENOMIC DNA]</scope>
</reference>
<dbReference type="OMA" id="KEHQVPG"/>
<feature type="domain" description="FAM69 protein-kinase" evidence="9">
    <location>
        <begin position="166"/>
        <end position="285"/>
    </location>
</feature>
<keyword evidence="7" id="KW-0472">Membrane</keyword>
<dbReference type="PANTHER" id="PTHR21093:SF2">
    <property type="entry name" value="DIVERGENT PROTEIN KINASE DOMAIN 1C"/>
    <property type="match status" value="1"/>
</dbReference>
<dbReference type="PANTHER" id="PTHR21093">
    <property type="entry name" value="DIVERGENT PROTEIN KINASE DOMAIN 1C-RELATED"/>
    <property type="match status" value="1"/>
</dbReference>
<evidence type="ECO:0008006" key="13">
    <source>
        <dbReference type="Google" id="ProtNLM"/>
    </source>
</evidence>
<dbReference type="HOGENOM" id="CLU_811221_0_0_1"/>
<evidence type="ECO:0000256" key="3">
    <source>
        <dbReference type="ARBA" id="ARBA00022692"/>
    </source>
</evidence>
<reference evidence="11" key="3">
    <citation type="submission" date="2025-09" db="UniProtKB">
        <authorList>
            <consortium name="Ensembl"/>
        </authorList>
    </citation>
    <scope>IDENTIFICATION</scope>
</reference>
<dbReference type="InterPro" id="IPR029244">
    <property type="entry name" value="FAM69_N"/>
</dbReference>
<keyword evidence="12" id="KW-1185">Reference proteome</keyword>
<name>H2YI39_CIOSA</name>
<dbReference type="GO" id="GO:0005789">
    <property type="term" value="C:endoplasmic reticulum membrane"/>
    <property type="evidence" value="ECO:0007669"/>
    <property type="project" value="UniProtKB-SubCell"/>
</dbReference>
<organism evidence="11 12">
    <name type="scientific">Ciona savignyi</name>
    <name type="common">Pacific transparent sea squirt</name>
    <dbReference type="NCBI Taxonomy" id="51511"/>
    <lineage>
        <taxon>Eukaryota</taxon>
        <taxon>Metazoa</taxon>
        <taxon>Chordata</taxon>
        <taxon>Tunicata</taxon>
        <taxon>Ascidiacea</taxon>
        <taxon>Phlebobranchia</taxon>
        <taxon>Cionidae</taxon>
        <taxon>Ciona</taxon>
    </lineage>
</organism>
<feature type="domain" description="FAM69 N-terminal" evidence="10">
    <location>
        <begin position="10"/>
        <end position="95"/>
    </location>
</feature>
<sequence length="290" mass="32607">MVYRVYKVHIRCNVEVARNDIKILCDAYNRGDVIGDFCSPLCSPYDVTINYCLRHDEEEWRYSAKNTKSDEYFILNSKNDDFITSQLNDEELFNRAMLLTTGDSQIRKSNKSYGLFSNFDSNFSRPELLALTGLLSQNRFQKLMTSQGDVSVGDVTIMTKSLGVGYFPKILGTCGDYYVTEHVIPVSQLISVEGIPQKVISLANTLDRSSMYACDVINSTIGIDRSGKAVLLETNRVFSKEILEILLNSQSCSNDDDCTMMQCSGVCDVTTGRCKVDDAHSNLNIFQRTI</sequence>